<feature type="compositionally biased region" description="Low complexity" evidence="1">
    <location>
        <begin position="98"/>
        <end position="108"/>
    </location>
</feature>
<evidence type="ECO:0000313" key="5">
    <source>
        <dbReference type="Proteomes" id="UP000000763"/>
    </source>
</evidence>
<reference evidence="4 5" key="1">
    <citation type="journal article" date="2005" name="Nature">
        <title>The map-based sequence of the rice genome.</title>
        <authorList>
            <consortium name="International rice genome sequencing project (IRGSP)"/>
            <person name="Matsumoto T."/>
            <person name="Wu J."/>
            <person name="Kanamori H."/>
            <person name="Katayose Y."/>
            <person name="Fujisawa M."/>
            <person name="Namiki N."/>
            <person name="Mizuno H."/>
            <person name="Yamamoto K."/>
            <person name="Antonio B.A."/>
            <person name="Baba T."/>
            <person name="Sakata K."/>
            <person name="Nagamura Y."/>
            <person name="Aoki H."/>
            <person name="Arikawa K."/>
            <person name="Arita K."/>
            <person name="Bito T."/>
            <person name="Chiden Y."/>
            <person name="Fujitsuka N."/>
            <person name="Fukunaka R."/>
            <person name="Hamada M."/>
            <person name="Harada C."/>
            <person name="Hayashi A."/>
            <person name="Hijishita S."/>
            <person name="Honda M."/>
            <person name="Hosokawa S."/>
            <person name="Ichikawa Y."/>
            <person name="Idonuma A."/>
            <person name="Iijima M."/>
            <person name="Ikeda M."/>
            <person name="Ikeno M."/>
            <person name="Ito K."/>
            <person name="Ito S."/>
            <person name="Ito T."/>
            <person name="Ito Y."/>
            <person name="Ito Y."/>
            <person name="Iwabuchi A."/>
            <person name="Kamiya K."/>
            <person name="Karasawa W."/>
            <person name="Kurita K."/>
            <person name="Katagiri S."/>
            <person name="Kikuta A."/>
            <person name="Kobayashi H."/>
            <person name="Kobayashi N."/>
            <person name="Machita K."/>
            <person name="Maehara T."/>
            <person name="Masukawa M."/>
            <person name="Mizubayashi T."/>
            <person name="Mukai Y."/>
            <person name="Nagasaki H."/>
            <person name="Nagata Y."/>
            <person name="Naito S."/>
            <person name="Nakashima M."/>
            <person name="Nakama Y."/>
            <person name="Nakamichi Y."/>
            <person name="Nakamura M."/>
            <person name="Meguro A."/>
            <person name="Negishi M."/>
            <person name="Ohta I."/>
            <person name="Ohta T."/>
            <person name="Okamoto M."/>
            <person name="Ono N."/>
            <person name="Saji S."/>
            <person name="Sakaguchi M."/>
            <person name="Sakai K."/>
            <person name="Shibata M."/>
            <person name="Shimokawa T."/>
            <person name="Song J."/>
            <person name="Takazaki Y."/>
            <person name="Terasawa K."/>
            <person name="Tsugane M."/>
            <person name="Tsuji K."/>
            <person name="Ueda S."/>
            <person name="Waki K."/>
            <person name="Yamagata H."/>
            <person name="Yamamoto M."/>
            <person name="Yamamoto S."/>
            <person name="Yamane H."/>
            <person name="Yoshiki S."/>
            <person name="Yoshihara R."/>
            <person name="Yukawa K."/>
            <person name="Zhong H."/>
            <person name="Yano M."/>
            <person name="Yuan Q."/>
            <person name="Ouyang S."/>
            <person name="Liu J."/>
            <person name="Jones K.M."/>
            <person name="Gansberger K."/>
            <person name="Moffat K."/>
            <person name="Hill J."/>
            <person name="Bera J."/>
            <person name="Fadrosh D."/>
            <person name="Jin S."/>
            <person name="Johri S."/>
            <person name="Kim M."/>
            <person name="Overton L."/>
            <person name="Reardon M."/>
            <person name="Tsitrin T."/>
            <person name="Vuong H."/>
            <person name="Weaver B."/>
            <person name="Ciecko A."/>
            <person name="Tallon L."/>
            <person name="Jackson J."/>
            <person name="Pai G."/>
            <person name="Aken S.V."/>
            <person name="Utterback T."/>
            <person name="Reidmuller S."/>
            <person name="Feldblyum T."/>
            <person name="Hsiao J."/>
            <person name="Zismann V."/>
            <person name="Iobst S."/>
            <person name="de Vazeille A.R."/>
            <person name="Buell C.R."/>
            <person name="Ying K."/>
            <person name="Li Y."/>
            <person name="Lu T."/>
            <person name="Huang Y."/>
            <person name="Zhao Q."/>
            <person name="Feng Q."/>
            <person name="Zhang L."/>
            <person name="Zhu J."/>
            <person name="Weng Q."/>
            <person name="Mu J."/>
            <person name="Lu Y."/>
            <person name="Fan D."/>
            <person name="Liu Y."/>
            <person name="Guan J."/>
            <person name="Zhang Y."/>
            <person name="Yu S."/>
            <person name="Liu X."/>
            <person name="Zhang Y."/>
            <person name="Hong G."/>
            <person name="Han B."/>
            <person name="Choisne N."/>
            <person name="Demange N."/>
            <person name="Orjeda G."/>
            <person name="Samain S."/>
            <person name="Cattolico L."/>
            <person name="Pelletier E."/>
            <person name="Couloux A."/>
            <person name="Segurens B."/>
            <person name="Wincker P."/>
            <person name="D'Hont A."/>
            <person name="Scarpelli C."/>
            <person name="Weissenbach J."/>
            <person name="Salanoubat M."/>
            <person name="Quetier F."/>
            <person name="Yu Y."/>
            <person name="Kim H.R."/>
            <person name="Rambo T."/>
            <person name="Currie J."/>
            <person name="Collura K."/>
            <person name="Luo M."/>
            <person name="Yang T."/>
            <person name="Ammiraju J.S.S."/>
            <person name="Engler F."/>
            <person name="Soderlund C."/>
            <person name="Wing R.A."/>
            <person name="Palmer L.E."/>
            <person name="de la Bastide M."/>
            <person name="Spiegel L."/>
            <person name="Nascimento L."/>
            <person name="Zutavern T."/>
            <person name="O'Shaughnessy A."/>
            <person name="Dike S."/>
            <person name="Dedhia N."/>
            <person name="Preston R."/>
            <person name="Balija V."/>
            <person name="McCombie W.R."/>
            <person name="Chow T."/>
            <person name="Chen H."/>
            <person name="Chung M."/>
            <person name="Chen C."/>
            <person name="Shaw J."/>
            <person name="Wu H."/>
            <person name="Hsiao K."/>
            <person name="Chao Y."/>
            <person name="Chu M."/>
            <person name="Cheng C."/>
            <person name="Hour A."/>
            <person name="Lee P."/>
            <person name="Lin S."/>
            <person name="Lin Y."/>
            <person name="Liou J."/>
            <person name="Liu S."/>
            <person name="Hsing Y."/>
            <person name="Raghuvanshi S."/>
            <person name="Mohanty A."/>
            <person name="Bharti A.K."/>
            <person name="Gaur A."/>
            <person name="Gupta V."/>
            <person name="Kumar D."/>
            <person name="Ravi V."/>
            <person name="Vij S."/>
            <person name="Kapur A."/>
            <person name="Khurana P."/>
            <person name="Khurana P."/>
            <person name="Khurana J.P."/>
            <person name="Tyagi A.K."/>
            <person name="Gaikwad K."/>
            <person name="Singh A."/>
            <person name="Dalal V."/>
            <person name="Srivastava S."/>
            <person name="Dixit A."/>
            <person name="Pal A.K."/>
            <person name="Ghazi I.A."/>
            <person name="Yadav M."/>
            <person name="Pandit A."/>
            <person name="Bhargava A."/>
            <person name="Sureshbabu K."/>
            <person name="Batra K."/>
            <person name="Sharma T.R."/>
            <person name="Mohapatra T."/>
            <person name="Singh N.K."/>
            <person name="Messing J."/>
            <person name="Nelson A.B."/>
            <person name="Fuks G."/>
            <person name="Kavchok S."/>
            <person name="Keizer G."/>
            <person name="Linton E."/>
            <person name="Llaca V."/>
            <person name="Song R."/>
            <person name="Tanyolac B."/>
            <person name="Young S."/>
            <person name="Ho-Il K."/>
            <person name="Hahn J.H."/>
            <person name="Sangsakoo G."/>
            <person name="Vanavichit A."/>
            <person name="de Mattos Luiz.A.T."/>
            <person name="Zimmer P.D."/>
            <person name="Malone G."/>
            <person name="Dellagostin O."/>
            <person name="de Oliveira A.C."/>
            <person name="Bevan M."/>
            <person name="Bancroft I."/>
            <person name="Minx P."/>
            <person name="Cordum H."/>
            <person name="Wilson R."/>
            <person name="Cheng Z."/>
            <person name="Jin W."/>
            <person name="Jiang J."/>
            <person name="Leong S.A."/>
            <person name="Iwama H."/>
            <person name="Gojobori T."/>
            <person name="Itoh T."/>
            <person name="Niimura Y."/>
            <person name="Fujii Y."/>
            <person name="Habara T."/>
            <person name="Sakai H."/>
            <person name="Sato Y."/>
            <person name="Wilson G."/>
            <person name="Kumar K."/>
            <person name="McCouch S."/>
            <person name="Juretic N."/>
            <person name="Hoen D."/>
            <person name="Wright S."/>
            <person name="Bruskiewich R."/>
            <person name="Bureau T."/>
            <person name="Miyao A."/>
            <person name="Hirochika H."/>
            <person name="Nishikawa T."/>
            <person name="Kadowaki K."/>
            <person name="Sugiura M."/>
            <person name="Burr B."/>
            <person name="Sasaki T."/>
        </authorList>
    </citation>
    <scope>NUCLEOTIDE SEQUENCE [LARGE SCALE GENOMIC DNA]</scope>
    <source>
        <strain evidence="5">cv. Nipponbare</strain>
    </source>
</reference>
<evidence type="ECO:0000259" key="2">
    <source>
        <dbReference type="Pfam" id="PF00646"/>
    </source>
</evidence>
<dbReference type="AlphaFoldDB" id="C7J5F6"/>
<dbReference type="Proteomes" id="UP000000763">
    <property type="component" value="Chromosome 8"/>
</dbReference>
<evidence type="ECO:0000313" key="4">
    <source>
        <dbReference type="EMBL" id="BAH94417.1"/>
    </source>
</evidence>
<protein>
    <submittedName>
        <fullName evidence="4">Os08g0552900 protein</fullName>
    </submittedName>
</protein>
<evidence type="ECO:0000259" key="3">
    <source>
        <dbReference type="Pfam" id="PF23622"/>
    </source>
</evidence>
<dbReference type="InterPro" id="IPR053772">
    <property type="entry name" value="At1g61320/At1g61330-like"/>
</dbReference>
<gene>
    <name evidence="4" type="ordered locus">Os08g0552900</name>
</gene>
<proteinExistence type="predicted"/>
<reference evidence="5" key="2">
    <citation type="journal article" date="2008" name="Nucleic Acids Res.">
        <title>The rice annotation project database (RAP-DB): 2008 update.</title>
        <authorList>
            <consortium name="The rice annotation project (RAP)"/>
        </authorList>
    </citation>
    <scope>GENOME REANNOTATION</scope>
    <source>
        <strain evidence="5">cv. Nipponbare</strain>
    </source>
</reference>
<dbReference type="Pfam" id="PF00646">
    <property type="entry name" value="F-box"/>
    <property type="match status" value="1"/>
</dbReference>
<dbReference type="InterPro" id="IPR055357">
    <property type="entry name" value="LRR_At1g61320_AtMIF1"/>
</dbReference>
<dbReference type="EMBL" id="AP008214">
    <property type="protein sequence ID" value="BAH94417.1"/>
    <property type="molecule type" value="Genomic_DNA"/>
</dbReference>
<dbReference type="SUPFAM" id="SSF81383">
    <property type="entry name" value="F-box domain"/>
    <property type="match status" value="1"/>
</dbReference>
<organism evidence="4 5">
    <name type="scientific">Oryza sativa subsp. japonica</name>
    <name type="common">Rice</name>
    <dbReference type="NCBI Taxonomy" id="39947"/>
    <lineage>
        <taxon>Eukaryota</taxon>
        <taxon>Viridiplantae</taxon>
        <taxon>Streptophyta</taxon>
        <taxon>Embryophyta</taxon>
        <taxon>Tracheophyta</taxon>
        <taxon>Spermatophyta</taxon>
        <taxon>Magnoliopsida</taxon>
        <taxon>Liliopsida</taxon>
        <taxon>Poales</taxon>
        <taxon>Poaceae</taxon>
        <taxon>BOP clade</taxon>
        <taxon>Oryzoideae</taxon>
        <taxon>Oryzeae</taxon>
        <taxon>Oryzinae</taxon>
        <taxon>Oryza</taxon>
        <taxon>Oryza sativa</taxon>
    </lineage>
</organism>
<dbReference type="Pfam" id="PF23622">
    <property type="entry name" value="LRR_At1g61320_AtMIF1"/>
    <property type="match status" value="1"/>
</dbReference>
<dbReference type="SUPFAM" id="SSF52058">
    <property type="entry name" value="L domain-like"/>
    <property type="match status" value="1"/>
</dbReference>
<feature type="domain" description="At1g61320/AtMIF1 LRR" evidence="3">
    <location>
        <begin position="240"/>
        <end position="471"/>
    </location>
</feature>
<dbReference type="PANTHER" id="PTHR34145">
    <property type="entry name" value="OS02G0105600 PROTEIN"/>
    <property type="match status" value="1"/>
</dbReference>
<sequence>MPVAKDHVQDTASFAWQTSRILPVHLPNAVYQWFEIWQQHMESLIHAEQTPAKFVFEPFTVLDSNHESPNKTLYWPPTRCSLGLDSSARRLRRPPISRPAAPASSPPAEKGSGLPSSQQDGDDSQAVKATIPDLPEDIWCHVHSLMPLRDAARAACLSRAFLHSWRCRPNLTLTREVFLPEVHSLHSHIVNASDIIDGILRNRSGSGVKILKLQLEGISLLCLDRWLKLAVTPMTEELIDELECFLSNSTIALEQLNLSNCEEIICLKIPCVLQKLSCLVVAGCCRLRVIESNAPNLSSLSFSGNVKLSLGDPLQVKRLSMIHPKVVCYARAELPSVMPNLETLAIYSNDEVVNTPMLPTKFLYLKHLTISVSSAASFNTSYDYFSLVSFLDASPSLETLILNVSQEHMKHESVLGDSSPLRQMPEHRHCYLKSVKMTGFSSAKNLIELTCYILKNAVSLECLTLDTLYERACSLVVTVT</sequence>
<accession>C7J5F6</accession>
<feature type="region of interest" description="Disordered" evidence="1">
    <location>
        <begin position="94"/>
        <end position="126"/>
    </location>
</feature>
<evidence type="ECO:0000256" key="1">
    <source>
        <dbReference type="SAM" id="MobiDB-lite"/>
    </source>
</evidence>
<dbReference type="KEGG" id="dosa:Os08g0552900"/>
<dbReference type="InterPro" id="IPR001810">
    <property type="entry name" value="F-box_dom"/>
</dbReference>
<dbReference type="InterPro" id="IPR036047">
    <property type="entry name" value="F-box-like_dom_sf"/>
</dbReference>
<dbReference type="PANTHER" id="PTHR34145:SF49">
    <property type="entry name" value="FBD DOMAIN-CONTAINING PROTEIN"/>
    <property type="match status" value="1"/>
</dbReference>
<name>C7J5F6_ORYSJ</name>
<feature type="domain" description="F-box" evidence="2">
    <location>
        <begin position="131"/>
        <end position="166"/>
    </location>
</feature>